<sequence>MGSKRVVIYVIATIVVAACATGLCGFLLFSSANPVVQNTTSTSTSASDPKAASTVSGQVYYRNRFLNVAKLVATAGVATLAAKRFVARVTPAASNRRPAAAKKSVRVALGLAGAATVGAMLLARRADDRPRPGSSYYHRFESATPPTPWTPAGTPSGGYPPRPDAWRPEMPRSSSTPARRPDRSPPSGARDRGTRTADPVPCDISITEPIESNEAARERLLPYQDTLKACGEIKKCIICYEDQPCVDMKCKHALCFMCAGDHVITPDQIEPYHLLNDSDMKRLEHWCARNNAIAAFESGVIPCVKCKAIFAKADVDDNTHEGTCPHCRAEFCPNCHFKPHPGRPCAETVKECVLDEETRICPRCREGIFRTEGCDHMTCKCKYEFCFQCGIYWNERGSAHNFRGCKGPWGDHPVPPHALRGLLAS</sequence>
<keyword evidence="10" id="KW-1133">Transmembrane helix</keyword>
<geneLocation type="mitochondrion" evidence="12"/>
<dbReference type="SUPFAM" id="SSF57850">
    <property type="entry name" value="RING/U-box"/>
    <property type="match status" value="2"/>
</dbReference>
<keyword evidence="3" id="KW-0808">Transferase</keyword>
<keyword evidence="12" id="KW-0496">Mitochondrion</keyword>
<dbReference type="InterPro" id="IPR044066">
    <property type="entry name" value="TRIAD_supradom"/>
</dbReference>
<evidence type="ECO:0000256" key="4">
    <source>
        <dbReference type="ARBA" id="ARBA00022723"/>
    </source>
</evidence>
<dbReference type="InterPro" id="IPR031127">
    <property type="entry name" value="E3_UB_ligase_RBR"/>
</dbReference>
<name>A0A3P3Y9N5_PLABS</name>
<evidence type="ECO:0000256" key="7">
    <source>
        <dbReference type="ARBA" id="ARBA00022786"/>
    </source>
</evidence>
<reference evidence="12 13" key="1">
    <citation type="submission" date="2018-03" db="EMBL/GenBank/DDBJ databases">
        <authorList>
            <person name="Fogelqvist J."/>
        </authorList>
    </citation>
    <scope>NUCLEOTIDE SEQUENCE [LARGE SCALE GENOMIC DNA]</scope>
</reference>
<feature type="domain" description="RING-type" evidence="11">
    <location>
        <begin position="232"/>
        <end position="404"/>
    </location>
</feature>
<keyword evidence="6" id="KW-0863">Zinc-finger</keyword>
<comment type="catalytic activity">
    <reaction evidence="1">
        <text>[E2 ubiquitin-conjugating enzyme]-S-ubiquitinyl-L-cysteine + [acceptor protein]-L-lysine = [E2 ubiquitin-conjugating enzyme]-L-cysteine + [acceptor protein]-N(6)-ubiquitinyl-L-lysine.</text>
        <dbReference type="EC" id="2.3.2.31"/>
    </reaction>
</comment>
<keyword evidence="7" id="KW-0833">Ubl conjugation pathway</keyword>
<dbReference type="PROSITE" id="PS51873">
    <property type="entry name" value="TRIAD"/>
    <property type="match status" value="1"/>
</dbReference>
<dbReference type="EMBL" id="OVEO01000006">
    <property type="protein sequence ID" value="SPQ96875.1"/>
    <property type="molecule type" value="Genomic_DNA"/>
</dbReference>
<evidence type="ECO:0000313" key="13">
    <source>
        <dbReference type="Proteomes" id="UP000290189"/>
    </source>
</evidence>
<evidence type="ECO:0000256" key="5">
    <source>
        <dbReference type="ARBA" id="ARBA00022737"/>
    </source>
</evidence>
<accession>A0A3P3Y9N5</accession>
<dbReference type="GO" id="GO:0061630">
    <property type="term" value="F:ubiquitin protein ligase activity"/>
    <property type="evidence" value="ECO:0007669"/>
    <property type="project" value="UniProtKB-EC"/>
</dbReference>
<dbReference type="InterPro" id="IPR002867">
    <property type="entry name" value="IBR_dom"/>
</dbReference>
<dbReference type="CDD" id="cd22584">
    <property type="entry name" value="Rcat_RBR_unk"/>
    <property type="match status" value="1"/>
</dbReference>
<dbReference type="AlphaFoldDB" id="A0A3P3Y9N5"/>
<evidence type="ECO:0000256" key="9">
    <source>
        <dbReference type="SAM" id="MobiDB-lite"/>
    </source>
</evidence>
<dbReference type="Gene3D" id="1.20.120.1750">
    <property type="match status" value="1"/>
</dbReference>
<dbReference type="Pfam" id="PF01485">
    <property type="entry name" value="IBR"/>
    <property type="match status" value="1"/>
</dbReference>
<keyword evidence="8" id="KW-0862">Zinc</keyword>
<keyword evidence="10" id="KW-0472">Membrane</keyword>
<keyword evidence="4" id="KW-0479">Metal-binding</keyword>
<organism evidence="12 13">
    <name type="scientific">Plasmodiophora brassicae</name>
    <name type="common">Clubroot disease agent</name>
    <dbReference type="NCBI Taxonomy" id="37360"/>
    <lineage>
        <taxon>Eukaryota</taxon>
        <taxon>Sar</taxon>
        <taxon>Rhizaria</taxon>
        <taxon>Endomyxa</taxon>
        <taxon>Phytomyxea</taxon>
        <taxon>Plasmodiophorida</taxon>
        <taxon>Plasmodiophoridae</taxon>
        <taxon>Plasmodiophora</taxon>
    </lineage>
</organism>
<dbReference type="PROSITE" id="PS51257">
    <property type="entry name" value="PROKAR_LIPOPROTEIN"/>
    <property type="match status" value="1"/>
</dbReference>
<evidence type="ECO:0000256" key="2">
    <source>
        <dbReference type="ARBA" id="ARBA00012251"/>
    </source>
</evidence>
<evidence type="ECO:0000256" key="10">
    <source>
        <dbReference type="SAM" id="Phobius"/>
    </source>
</evidence>
<evidence type="ECO:0000256" key="6">
    <source>
        <dbReference type="ARBA" id="ARBA00022771"/>
    </source>
</evidence>
<dbReference type="EC" id="2.3.2.31" evidence="2"/>
<feature type="transmembrane region" description="Helical" evidence="10">
    <location>
        <begin position="6"/>
        <end position="29"/>
    </location>
</feature>
<keyword evidence="10" id="KW-0812">Transmembrane</keyword>
<evidence type="ECO:0000259" key="11">
    <source>
        <dbReference type="PROSITE" id="PS51873"/>
    </source>
</evidence>
<feature type="region of interest" description="Disordered" evidence="9">
    <location>
        <begin position="126"/>
        <end position="204"/>
    </location>
</feature>
<dbReference type="CDD" id="cd20335">
    <property type="entry name" value="BRcat_RBR"/>
    <property type="match status" value="1"/>
</dbReference>
<gene>
    <name evidence="12" type="ORF">PLBR_LOCUS4090</name>
</gene>
<evidence type="ECO:0000313" key="12">
    <source>
        <dbReference type="EMBL" id="SPQ96875.1"/>
    </source>
</evidence>
<protein>
    <recommendedName>
        <fullName evidence="2">RBR-type E3 ubiquitin transferase</fullName>
        <ecNumber evidence="2">2.3.2.31</ecNumber>
    </recommendedName>
</protein>
<evidence type="ECO:0000256" key="8">
    <source>
        <dbReference type="ARBA" id="ARBA00022833"/>
    </source>
</evidence>
<feature type="compositionally biased region" description="Basic and acidic residues" evidence="9">
    <location>
        <begin position="179"/>
        <end position="195"/>
    </location>
</feature>
<evidence type="ECO:0000256" key="3">
    <source>
        <dbReference type="ARBA" id="ARBA00022679"/>
    </source>
</evidence>
<proteinExistence type="predicted"/>
<keyword evidence="5" id="KW-0677">Repeat</keyword>
<dbReference type="GO" id="GO:0016567">
    <property type="term" value="P:protein ubiquitination"/>
    <property type="evidence" value="ECO:0007669"/>
    <property type="project" value="InterPro"/>
</dbReference>
<dbReference type="GO" id="GO:0008270">
    <property type="term" value="F:zinc ion binding"/>
    <property type="evidence" value="ECO:0007669"/>
    <property type="project" value="UniProtKB-KW"/>
</dbReference>
<dbReference type="PANTHER" id="PTHR11685">
    <property type="entry name" value="RBR FAMILY RING FINGER AND IBR DOMAIN-CONTAINING"/>
    <property type="match status" value="1"/>
</dbReference>
<feature type="transmembrane region" description="Helical" evidence="10">
    <location>
        <begin position="105"/>
        <end position="123"/>
    </location>
</feature>
<evidence type="ECO:0000256" key="1">
    <source>
        <dbReference type="ARBA" id="ARBA00001798"/>
    </source>
</evidence>
<dbReference type="Proteomes" id="UP000290189">
    <property type="component" value="Unassembled WGS sequence"/>
</dbReference>